<feature type="chain" id="PRO_5018131931" evidence="10">
    <location>
        <begin position="25"/>
        <end position="287"/>
    </location>
</feature>
<evidence type="ECO:0000313" key="12">
    <source>
        <dbReference type="EMBL" id="PDP59760.1"/>
    </source>
</evidence>
<organism evidence="12 13">
    <name type="scientific">Prevotella intermedia</name>
    <dbReference type="NCBI Taxonomy" id="28131"/>
    <lineage>
        <taxon>Bacteria</taxon>
        <taxon>Pseudomonadati</taxon>
        <taxon>Bacteroidota</taxon>
        <taxon>Bacteroidia</taxon>
        <taxon>Bacteroidales</taxon>
        <taxon>Prevotellaceae</taxon>
        <taxon>Prevotella</taxon>
    </lineage>
</organism>
<keyword evidence="3" id="KW-1003">Cell membrane</keyword>
<keyword evidence="12" id="KW-0966">Cell projection</keyword>
<keyword evidence="2 8" id="KW-0813">Transport</keyword>
<keyword evidence="10" id="KW-0732">Signal</keyword>
<gene>
    <name evidence="12" type="ORF">CLI71_08340</name>
</gene>
<evidence type="ECO:0000256" key="2">
    <source>
        <dbReference type="ARBA" id="ARBA00022448"/>
    </source>
</evidence>
<dbReference type="RefSeq" id="WP_097550522.1">
    <property type="nucleotide sequence ID" value="NZ_NSLY01000022.1"/>
</dbReference>
<keyword evidence="12" id="KW-0969">Cilium</keyword>
<evidence type="ECO:0000256" key="8">
    <source>
        <dbReference type="RuleBase" id="RU004057"/>
    </source>
</evidence>
<feature type="transmembrane region" description="Helical" evidence="9">
    <location>
        <begin position="85"/>
        <end position="108"/>
    </location>
</feature>
<evidence type="ECO:0000313" key="13">
    <source>
        <dbReference type="Proteomes" id="UP000219058"/>
    </source>
</evidence>
<comment type="subcellular location">
    <subcellularLocation>
        <location evidence="1">Cell membrane</location>
        <topology evidence="1">Multi-pass membrane protein</topology>
    </subcellularLocation>
    <subcellularLocation>
        <location evidence="8">Membrane</location>
        <topology evidence="8">Multi-pass membrane protein</topology>
    </subcellularLocation>
</comment>
<dbReference type="EMBL" id="NSLY01000022">
    <property type="protein sequence ID" value="PDP59760.1"/>
    <property type="molecule type" value="Genomic_DNA"/>
</dbReference>
<feature type="domain" description="MotA/TolQ/ExbB proton channel" evidence="11">
    <location>
        <begin position="146"/>
        <end position="264"/>
    </location>
</feature>
<evidence type="ECO:0000256" key="6">
    <source>
        <dbReference type="ARBA" id="ARBA00022989"/>
    </source>
</evidence>
<feature type="signal peptide" evidence="10">
    <location>
        <begin position="1"/>
        <end position="24"/>
    </location>
</feature>
<sequence>MKRIIACLAIFATILFSCPLGSIAQNADTAQQKPNVEANASGGAQSSDALDALEVDENAPKVQKASTESVGFHQSLKRKFIDGNAGFMSLVALALVLGLAFCIERIIYLSLSEIDAKRFMGKLTDLIVAKDIEKAKELSKNTRGPVASICYQGLLRIDGSIEDIERSVASYGSVQSANLEKGCSWVTLFIAMAPSLGFLGTVIGMVMAFDQIQVAGDISPTIVASGMKVALITTIFGIIVALVLQVFYNYILSKIEHLTAQMEESAISLLDAIMVYKLNRLGYELKE</sequence>
<dbReference type="AlphaFoldDB" id="A0A2A6EE59"/>
<dbReference type="PROSITE" id="PS51257">
    <property type="entry name" value="PROKAR_LIPOPROTEIN"/>
    <property type="match status" value="1"/>
</dbReference>
<evidence type="ECO:0000256" key="1">
    <source>
        <dbReference type="ARBA" id="ARBA00004651"/>
    </source>
</evidence>
<keyword evidence="12" id="KW-0282">Flagellum</keyword>
<protein>
    <submittedName>
        <fullName evidence="12">Flagellar motor protein MotA</fullName>
    </submittedName>
</protein>
<evidence type="ECO:0000256" key="3">
    <source>
        <dbReference type="ARBA" id="ARBA00022475"/>
    </source>
</evidence>
<dbReference type="InterPro" id="IPR002898">
    <property type="entry name" value="MotA_ExbB_proton_chnl"/>
</dbReference>
<evidence type="ECO:0000259" key="11">
    <source>
        <dbReference type="Pfam" id="PF01618"/>
    </source>
</evidence>
<accession>A0A2A6EE59</accession>
<dbReference type="GO" id="GO:0005886">
    <property type="term" value="C:plasma membrane"/>
    <property type="evidence" value="ECO:0007669"/>
    <property type="project" value="UniProtKB-SubCell"/>
</dbReference>
<dbReference type="Proteomes" id="UP000219058">
    <property type="component" value="Unassembled WGS sequence"/>
</dbReference>
<keyword evidence="4 9" id="KW-0812">Transmembrane</keyword>
<evidence type="ECO:0000256" key="5">
    <source>
        <dbReference type="ARBA" id="ARBA00022927"/>
    </source>
</evidence>
<evidence type="ECO:0000256" key="4">
    <source>
        <dbReference type="ARBA" id="ARBA00022692"/>
    </source>
</evidence>
<proteinExistence type="inferred from homology"/>
<evidence type="ECO:0000256" key="7">
    <source>
        <dbReference type="ARBA" id="ARBA00023136"/>
    </source>
</evidence>
<keyword evidence="5 8" id="KW-0653">Protein transport</keyword>
<dbReference type="Pfam" id="PF01618">
    <property type="entry name" value="MotA_ExbB"/>
    <property type="match status" value="1"/>
</dbReference>
<keyword evidence="6 9" id="KW-1133">Transmembrane helix</keyword>
<reference evidence="12 13" key="1">
    <citation type="submission" date="2017-09" db="EMBL/GenBank/DDBJ databases">
        <title>Phase variable restriction modification systems are present in the genome sequences of periodontal pathogens Prevotella intermedia, Tannerella forsythia and Porphyromonas gingivalis.</title>
        <authorList>
            <person name="Haigh R.D."/>
            <person name="Crawford L."/>
            <person name="Ralph J."/>
            <person name="Wanford J."/>
            <person name="Vartoukian S.R."/>
            <person name="Hijazib K."/>
            <person name="Wade W."/>
            <person name="Oggioni M.R."/>
        </authorList>
    </citation>
    <scope>NUCLEOTIDE SEQUENCE [LARGE SCALE GENOMIC DNA]</scope>
    <source>
        <strain evidence="12 13">WW2834</strain>
    </source>
</reference>
<name>A0A2A6EE59_PREIN</name>
<comment type="caution">
    <text evidence="12">The sequence shown here is derived from an EMBL/GenBank/DDBJ whole genome shotgun (WGS) entry which is preliminary data.</text>
</comment>
<dbReference type="GO" id="GO:0017038">
    <property type="term" value="P:protein import"/>
    <property type="evidence" value="ECO:0007669"/>
    <property type="project" value="TreeGrafter"/>
</dbReference>
<dbReference type="PANTHER" id="PTHR30625">
    <property type="entry name" value="PROTEIN TOLQ"/>
    <property type="match status" value="1"/>
</dbReference>
<feature type="transmembrane region" description="Helical" evidence="9">
    <location>
        <begin position="185"/>
        <end position="209"/>
    </location>
</feature>
<keyword evidence="7 9" id="KW-0472">Membrane</keyword>
<dbReference type="InterPro" id="IPR050790">
    <property type="entry name" value="ExbB/TolQ_transport"/>
</dbReference>
<evidence type="ECO:0000256" key="9">
    <source>
        <dbReference type="SAM" id="Phobius"/>
    </source>
</evidence>
<evidence type="ECO:0000256" key="10">
    <source>
        <dbReference type="SAM" id="SignalP"/>
    </source>
</evidence>
<comment type="similarity">
    <text evidence="8">Belongs to the exbB/tolQ family.</text>
</comment>
<dbReference type="PANTHER" id="PTHR30625:SF15">
    <property type="entry name" value="BIOPOLYMER TRANSPORT PROTEIN EXBB"/>
    <property type="match status" value="1"/>
</dbReference>
<feature type="transmembrane region" description="Helical" evidence="9">
    <location>
        <begin position="229"/>
        <end position="252"/>
    </location>
</feature>